<evidence type="ECO:0000313" key="1">
    <source>
        <dbReference type="EMBL" id="KAI9920116.1"/>
    </source>
</evidence>
<reference evidence="1 2" key="1">
    <citation type="journal article" date="2022" name="bioRxiv">
        <title>The genome of the oomycete Peronosclerospora sorghi, a cosmopolitan pathogen of maize and sorghum, is inflated with dispersed pseudogenes.</title>
        <authorList>
            <person name="Fletcher K."/>
            <person name="Martin F."/>
            <person name="Isakeit T."/>
            <person name="Cavanaugh K."/>
            <person name="Magill C."/>
            <person name="Michelmore R."/>
        </authorList>
    </citation>
    <scope>NUCLEOTIDE SEQUENCE [LARGE SCALE GENOMIC DNA]</scope>
    <source>
        <strain evidence="1">P6</strain>
    </source>
</reference>
<dbReference type="Proteomes" id="UP001163321">
    <property type="component" value="Chromosome 10"/>
</dbReference>
<keyword evidence="2" id="KW-1185">Reference proteome</keyword>
<name>A0ACC0WQ48_9STRA</name>
<gene>
    <name evidence="1" type="ORF">PsorP6_015744</name>
</gene>
<evidence type="ECO:0000313" key="2">
    <source>
        <dbReference type="Proteomes" id="UP001163321"/>
    </source>
</evidence>
<comment type="caution">
    <text evidence="1">The sequence shown here is derived from an EMBL/GenBank/DDBJ whole genome shotgun (WGS) entry which is preliminary data.</text>
</comment>
<sequence length="146" mass="16438">MKVIVGLRELVVASLLLNAGILSAERTEVSTTNGEKHGIVGNRFLRVHEEERAGGQGGKLVRIAEQVENSQLRQELENANALGEEMKLVLLAMNGDKAAKTKLYRILKGTSSEEIEAYFKADMETNHVLKEWVEIFKRERNQYSRV</sequence>
<organism evidence="1 2">
    <name type="scientific">Peronosclerospora sorghi</name>
    <dbReference type="NCBI Taxonomy" id="230839"/>
    <lineage>
        <taxon>Eukaryota</taxon>
        <taxon>Sar</taxon>
        <taxon>Stramenopiles</taxon>
        <taxon>Oomycota</taxon>
        <taxon>Peronosporomycetes</taxon>
        <taxon>Peronosporales</taxon>
        <taxon>Peronosporaceae</taxon>
        <taxon>Peronosclerospora</taxon>
    </lineage>
</organism>
<accession>A0ACC0WQ48</accession>
<proteinExistence type="predicted"/>
<protein>
    <submittedName>
        <fullName evidence="1">Uncharacterized protein</fullName>
    </submittedName>
</protein>
<dbReference type="EMBL" id="CM047589">
    <property type="protein sequence ID" value="KAI9920116.1"/>
    <property type="molecule type" value="Genomic_DNA"/>
</dbReference>